<keyword evidence="1" id="KW-0472">Membrane</keyword>
<sequence length="264" mass="29985">MTSAPTPPAPIHDALFDTSACLNCGAPLTGPFCAHCGQKKAARMGTRMVRKEAWERFRWFEWSSIRNALRVLPQPGTMAREYVLGQRKDHPHPLTLLFLSIGFLLIVLGHTDYLRPDLPSEAAQRMYALVTGYSKWSFSLGAVAAFSSMWLVFRRRGYNLAELLALALYCQAVFIALQMVNQLPLVLAHSPELLKWHKQWSPWYMTALQTLMFMLALRQFFLLDLRRDVGWLLLAGALFAGLKWQATQLYARGVVELVLWQMGG</sequence>
<name>A0A235EIB2_9BURK</name>
<dbReference type="Proteomes" id="UP000215441">
    <property type="component" value="Unassembled WGS sequence"/>
</dbReference>
<gene>
    <name evidence="2" type="ORF">CBY09_20005</name>
</gene>
<feature type="transmembrane region" description="Helical" evidence="1">
    <location>
        <begin position="133"/>
        <end position="153"/>
    </location>
</feature>
<keyword evidence="1" id="KW-0812">Transmembrane</keyword>
<organism evidence="2 3">
    <name type="scientific">Acidovorax kalamii</name>
    <dbReference type="NCBI Taxonomy" id="2004485"/>
    <lineage>
        <taxon>Bacteria</taxon>
        <taxon>Pseudomonadati</taxon>
        <taxon>Pseudomonadota</taxon>
        <taxon>Betaproteobacteria</taxon>
        <taxon>Burkholderiales</taxon>
        <taxon>Comamonadaceae</taxon>
        <taxon>Acidovorax</taxon>
    </lineage>
</organism>
<evidence type="ECO:0008006" key="4">
    <source>
        <dbReference type="Google" id="ProtNLM"/>
    </source>
</evidence>
<dbReference type="RefSeq" id="WP_094291324.1">
    <property type="nucleotide sequence ID" value="NZ_NOIG01000012.1"/>
</dbReference>
<dbReference type="EMBL" id="NOIG01000012">
    <property type="protein sequence ID" value="OYD48317.1"/>
    <property type="molecule type" value="Genomic_DNA"/>
</dbReference>
<dbReference type="OrthoDB" id="9111327at2"/>
<dbReference type="InterPro" id="IPR022134">
    <property type="entry name" value="DUF3667"/>
</dbReference>
<feature type="transmembrane region" description="Helical" evidence="1">
    <location>
        <begin position="229"/>
        <end position="246"/>
    </location>
</feature>
<evidence type="ECO:0000313" key="2">
    <source>
        <dbReference type="EMBL" id="OYD48317.1"/>
    </source>
</evidence>
<evidence type="ECO:0000256" key="1">
    <source>
        <dbReference type="SAM" id="Phobius"/>
    </source>
</evidence>
<evidence type="ECO:0000313" key="3">
    <source>
        <dbReference type="Proteomes" id="UP000215441"/>
    </source>
</evidence>
<accession>A0A235EIB2</accession>
<dbReference type="AlphaFoldDB" id="A0A235EIB2"/>
<keyword evidence="1" id="KW-1133">Transmembrane helix</keyword>
<feature type="transmembrane region" description="Helical" evidence="1">
    <location>
        <begin position="160"/>
        <end position="180"/>
    </location>
</feature>
<proteinExistence type="predicted"/>
<feature type="transmembrane region" description="Helical" evidence="1">
    <location>
        <begin position="94"/>
        <end position="113"/>
    </location>
</feature>
<keyword evidence="3" id="KW-1185">Reference proteome</keyword>
<comment type="caution">
    <text evidence="2">The sequence shown here is derived from an EMBL/GenBank/DDBJ whole genome shotgun (WGS) entry which is preliminary data.</text>
</comment>
<dbReference type="Pfam" id="PF12412">
    <property type="entry name" value="DUF3667"/>
    <property type="match status" value="1"/>
</dbReference>
<feature type="transmembrane region" description="Helical" evidence="1">
    <location>
        <begin position="200"/>
        <end position="217"/>
    </location>
</feature>
<reference evidence="2 3" key="1">
    <citation type="submission" date="2017-07" db="EMBL/GenBank/DDBJ databases">
        <title>Acidovorax KNDSW TSA 6 genome sequence and assembly.</title>
        <authorList>
            <person name="Mayilraj S."/>
        </authorList>
    </citation>
    <scope>NUCLEOTIDE SEQUENCE [LARGE SCALE GENOMIC DNA]</scope>
    <source>
        <strain evidence="2 3">KNDSW-TSA6</strain>
    </source>
</reference>
<protein>
    <recommendedName>
        <fullName evidence="4">DUF3667 domain-containing protein</fullName>
    </recommendedName>
</protein>